<name>Q13I85_PARXL</name>
<proteinExistence type="inferred from homology"/>
<dbReference type="Pfam" id="PF00108">
    <property type="entry name" value="Thiolase_N"/>
    <property type="match status" value="1"/>
</dbReference>
<dbReference type="SUPFAM" id="SSF53901">
    <property type="entry name" value="Thiolase-like"/>
    <property type="match status" value="2"/>
</dbReference>
<comment type="similarity">
    <text evidence="1 5">Belongs to the thiolase-like superfamily. Thiolase family.</text>
</comment>
<dbReference type="InterPro" id="IPR020617">
    <property type="entry name" value="Thiolase_C"/>
</dbReference>
<dbReference type="Proteomes" id="UP000001817">
    <property type="component" value="Chromosome 3"/>
</dbReference>
<dbReference type="Gene3D" id="3.40.47.10">
    <property type="match status" value="2"/>
</dbReference>
<feature type="domain" description="Thiolase N-terminal" evidence="6">
    <location>
        <begin position="6"/>
        <end position="228"/>
    </location>
</feature>
<gene>
    <name evidence="8" type="ORF">Bxe_C0281</name>
</gene>
<dbReference type="InterPro" id="IPR020616">
    <property type="entry name" value="Thiolase_N"/>
</dbReference>
<evidence type="ECO:0000256" key="2">
    <source>
        <dbReference type="ARBA" id="ARBA00022679"/>
    </source>
</evidence>
<dbReference type="PROSITE" id="PS00737">
    <property type="entry name" value="THIOLASE_2"/>
    <property type="match status" value="1"/>
</dbReference>
<evidence type="ECO:0000259" key="6">
    <source>
        <dbReference type="Pfam" id="PF00108"/>
    </source>
</evidence>
<evidence type="ECO:0000256" key="4">
    <source>
        <dbReference type="PIRSR" id="PIRSR000429-1"/>
    </source>
</evidence>
<dbReference type="NCBIfam" id="TIGR01930">
    <property type="entry name" value="AcCoA-C-Actrans"/>
    <property type="match status" value="1"/>
</dbReference>
<dbReference type="PATRIC" id="fig|266265.5.peg.8061"/>
<dbReference type="EMBL" id="CP000272">
    <property type="protein sequence ID" value="ABE36204.1"/>
    <property type="molecule type" value="Genomic_DNA"/>
</dbReference>
<feature type="domain" description="Thiolase C-terminal" evidence="7">
    <location>
        <begin position="280"/>
        <end position="401"/>
    </location>
</feature>
<feature type="active site" description="Acyl-thioester intermediate" evidence="4">
    <location>
        <position position="91"/>
    </location>
</feature>
<feature type="active site" description="Proton acceptor" evidence="4">
    <location>
        <position position="358"/>
    </location>
</feature>
<evidence type="ECO:0000256" key="5">
    <source>
        <dbReference type="RuleBase" id="RU003557"/>
    </source>
</evidence>
<keyword evidence="3 5" id="KW-0012">Acyltransferase</keyword>
<evidence type="ECO:0000256" key="3">
    <source>
        <dbReference type="ARBA" id="ARBA00023315"/>
    </source>
</evidence>
<dbReference type="GO" id="GO:0003988">
    <property type="term" value="F:acetyl-CoA C-acyltransferase activity"/>
    <property type="evidence" value="ECO:0007669"/>
    <property type="project" value="UniProtKB-EC"/>
</dbReference>
<organism evidence="8 9">
    <name type="scientific">Paraburkholderia xenovorans (strain LB400)</name>
    <dbReference type="NCBI Taxonomy" id="266265"/>
    <lineage>
        <taxon>Bacteria</taxon>
        <taxon>Pseudomonadati</taxon>
        <taxon>Pseudomonadota</taxon>
        <taxon>Betaproteobacteria</taxon>
        <taxon>Burkholderiales</taxon>
        <taxon>Burkholderiaceae</taxon>
        <taxon>Paraburkholderia</taxon>
    </lineage>
</organism>
<dbReference type="InterPro" id="IPR020613">
    <property type="entry name" value="Thiolase_CS"/>
</dbReference>
<dbReference type="STRING" id="266265.Bxe_C0281"/>
<dbReference type="AlphaFoldDB" id="Q13I85"/>
<evidence type="ECO:0000313" key="8">
    <source>
        <dbReference type="EMBL" id="ABE36204.1"/>
    </source>
</evidence>
<keyword evidence="9" id="KW-1185">Reference proteome</keyword>
<dbReference type="Pfam" id="PF02803">
    <property type="entry name" value="Thiolase_C"/>
    <property type="match status" value="1"/>
</dbReference>
<dbReference type="OrthoDB" id="8523144at2"/>
<dbReference type="RefSeq" id="WP_011493464.1">
    <property type="nucleotide sequence ID" value="NC_007953.1"/>
</dbReference>
<dbReference type="PANTHER" id="PTHR43365:SF1">
    <property type="entry name" value="ACETYL-COA C-ACYLTRANSFERASE"/>
    <property type="match status" value="1"/>
</dbReference>
<keyword evidence="2 5" id="KW-0808">Transferase</keyword>
<dbReference type="NCBIfam" id="NF006090">
    <property type="entry name" value="PRK08242.1"/>
    <property type="match status" value="1"/>
</dbReference>
<dbReference type="CDD" id="cd00751">
    <property type="entry name" value="thiolase"/>
    <property type="match status" value="1"/>
</dbReference>
<dbReference type="PIRSF" id="PIRSF000429">
    <property type="entry name" value="Ac-CoA_Ac_transf"/>
    <property type="match status" value="1"/>
</dbReference>
<protein>
    <submittedName>
        <fullName evidence="8">Thiolase</fullName>
        <ecNumber evidence="8">2.3.1.16</ecNumber>
    </submittedName>
</protein>
<dbReference type="InterPro" id="IPR002155">
    <property type="entry name" value="Thiolase"/>
</dbReference>
<dbReference type="PROSITE" id="PS00099">
    <property type="entry name" value="THIOLASE_3"/>
    <property type="match status" value="1"/>
</dbReference>
<feature type="active site" description="Proton acceptor" evidence="4">
    <location>
        <position position="388"/>
    </location>
</feature>
<sequence length="402" mass="41890">MSSPFIYDHVRTPRGRGKPDGALHEATSVHLAATVLSALRERTGLDTRQVEDIVFGVVAPVGEQGQCLPRVAALQAGYAQEAAGVQINRFCGSGLEACNMAASKVHAGAEGFVIGGGAESMSRVPMFSDGGAWSVDPVTAFASNFIPQGISADLLATMWNYSREEVDGFAVRSHRLAAQAWAEGRFDRSVVPVRGVLNEVLLAKDETVRPNCTPADLAGLKPSFAELGRKGGFDALAIQRYPTVETIRHVHHAGNSSGIVDGACAVLIGSEAAGRAAGLTPRARIRAFAEIGSEPTIMLTAPSFAAERALRRAGMSASDIDLYEINEAFAAVALRFIDALGLDDGKVNVNGGAIAMGHPLGATGAMILGTALDELERTGKGTALVTLCIGAGMGVATIIERI</sequence>
<dbReference type="KEGG" id="bxe:Bxe_C0281"/>
<evidence type="ECO:0000259" key="7">
    <source>
        <dbReference type="Pfam" id="PF02803"/>
    </source>
</evidence>
<dbReference type="InterPro" id="IPR016039">
    <property type="entry name" value="Thiolase-like"/>
</dbReference>
<dbReference type="PANTHER" id="PTHR43365">
    <property type="entry name" value="BLR7806 PROTEIN"/>
    <property type="match status" value="1"/>
</dbReference>
<dbReference type="InterPro" id="IPR020610">
    <property type="entry name" value="Thiolase_AS"/>
</dbReference>
<accession>Q13I85</accession>
<dbReference type="KEGG" id="bxb:DR64_8152"/>
<reference evidence="8 9" key="1">
    <citation type="journal article" date="2006" name="Proc. Natl. Acad. Sci. U.S.A.">
        <title>Burkholderia xenovorans LB400 harbors a multi-replicon, 9.73-Mbp genome shaped for versatility.</title>
        <authorList>
            <person name="Chain P.S."/>
            <person name="Denef V.J."/>
            <person name="Konstantinidis K.T."/>
            <person name="Vergez L.M."/>
            <person name="Agullo L."/>
            <person name="Reyes V.L."/>
            <person name="Hauser L."/>
            <person name="Cordova M."/>
            <person name="Gomez L."/>
            <person name="Gonzalez M."/>
            <person name="Land M."/>
            <person name="Lao V."/>
            <person name="Larimer F."/>
            <person name="LiPuma J.J."/>
            <person name="Mahenthiralingam E."/>
            <person name="Malfatti S.A."/>
            <person name="Marx C.J."/>
            <person name="Parnell J.J."/>
            <person name="Ramette A."/>
            <person name="Richardson P."/>
            <person name="Seeger M."/>
            <person name="Smith D."/>
            <person name="Spilker T."/>
            <person name="Sul W.J."/>
            <person name="Tsoi T.V."/>
            <person name="Ulrich L.E."/>
            <person name="Zhulin I.B."/>
            <person name="Tiedje J.M."/>
        </authorList>
    </citation>
    <scope>NUCLEOTIDE SEQUENCE [LARGE SCALE GENOMIC DNA]</scope>
    <source>
        <strain evidence="8 9">LB400</strain>
    </source>
</reference>
<evidence type="ECO:0000256" key="1">
    <source>
        <dbReference type="ARBA" id="ARBA00010982"/>
    </source>
</evidence>
<dbReference type="EC" id="2.3.1.16" evidence="8"/>
<evidence type="ECO:0000313" key="9">
    <source>
        <dbReference type="Proteomes" id="UP000001817"/>
    </source>
</evidence>
<dbReference type="eggNOG" id="COG0183">
    <property type="taxonomic scope" value="Bacteria"/>
</dbReference>